<keyword evidence="2" id="KW-1185">Reference proteome</keyword>
<evidence type="ECO:0000313" key="2">
    <source>
        <dbReference type="Proteomes" id="UP000054524"/>
    </source>
</evidence>
<comment type="caution">
    <text evidence="1">The sequence shown here is derived from an EMBL/GenBank/DDBJ whole genome shotgun (WGS) entry which is preliminary data.</text>
</comment>
<proteinExistence type="predicted"/>
<sequence length="75" mass="8505">MGYSLLRKMERQEKEFLVFSGKLGQVCVNKVCDGKSVRDLVQKVFKEKVPALNGLQMLSTKDALKVVHSHFNILP</sequence>
<protein>
    <submittedName>
        <fullName evidence="1">Uncharacterized protein</fullName>
    </submittedName>
</protein>
<organism evidence="1 2">
    <name type="scientific">Nematocida ausubeli (strain ATCC PRA-371 / ERTm2)</name>
    <name type="common">Nematode killer fungus</name>
    <dbReference type="NCBI Taxonomy" id="1913371"/>
    <lineage>
        <taxon>Eukaryota</taxon>
        <taxon>Fungi</taxon>
        <taxon>Fungi incertae sedis</taxon>
        <taxon>Microsporidia</taxon>
        <taxon>Nematocida</taxon>
    </lineage>
</organism>
<dbReference type="EMBL" id="AKIJ01000003">
    <property type="protein sequence ID" value="KFG26214.1"/>
    <property type="molecule type" value="Genomic_DNA"/>
</dbReference>
<name>A0A086J246_NEMA1</name>
<gene>
    <name evidence="1" type="ORF">NESG_01330</name>
</gene>
<dbReference type="RefSeq" id="XP_052904769.1">
    <property type="nucleotide sequence ID" value="XM_053048964.1"/>
</dbReference>
<reference evidence="1 2" key="1">
    <citation type="journal article" date="2014" name="Genome Announc.">
        <title>Genome Sequence of the Microsporidian Species Nematocida sp1 Strain ERTm6 (ATCC PRA-372).</title>
        <authorList>
            <person name="Bakowski M.A."/>
            <person name="Priest M."/>
            <person name="Young S."/>
            <person name="Cuomo C.A."/>
            <person name="Troemel E.R."/>
        </authorList>
    </citation>
    <scope>NUCLEOTIDE SEQUENCE [LARGE SCALE GENOMIC DNA]</scope>
    <source>
        <strain evidence="1 2">ERTm6</strain>
    </source>
</reference>
<dbReference type="Proteomes" id="UP000054524">
    <property type="component" value="Unassembled WGS sequence"/>
</dbReference>
<dbReference type="AlphaFoldDB" id="A0A086J246"/>
<evidence type="ECO:0000313" key="1">
    <source>
        <dbReference type="EMBL" id="KFG26214.1"/>
    </source>
</evidence>
<dbReference type="GeneID" id="77676303"/>
<dbReference type="HOGENOM" id="CLU_2671634_0_0_1"/>
<accession>A0A086J246</accession>